<dbReference type="Pfam" id="PF13193">
    <property type="entry name" value="AMP-binding_C"/>
    <property type="match status" value="1"/>
</dbReference>
<evidence type="ECO:0000313" key="4">
    <source>
        <dbReference type="Proteomes" id="UP000285112"/>
    </source>
</evidence>
<dbReference type="Gene3D" id="3.40.50.12780">
    <property type="entry name" value="N-terminal domain of ligase-like"/>
    <property type="match status" value="1"/>
</dbReference>
<comment type="caution">
    <text evidence="3">The sequence shown here is derived from an EMBL/GenBank/DDBJ whole genome shotgun (WGS) entry which is preliminary data.</text>
</comment>
<evidence type="ECO:0000313" key="3">
    <source>
        <dbReference type="EMBL" id="RJQ77461.1"/>
    </source>
</evidence>
<keyword evidence="3" id="KW-0436">Ligase</keyword>
<dbReference type="AlphaFoldDB" id="A0A419HMZ3"/>
<dbReference type="InterPro" id="IPR050237">
    <property type="entry name" value="ATP-dep_AMP-bd_enzyme"/>
</dbReference>
<dbReference type="InterPro" id="IPR000873">
    <property type="entry name" value="AMP-dep_synth/lig_dom"/>
</dbReference>
<keyword evidence="4" id="KW-1185">Reference proteome</keyword>
<dbReference type="GO" id="GO:0016878">
    <property type="term" value="F:acid-thiol ligase activity"/>
    <property type="evidence" value="ECO:0007669"/>
    <property type="project" value="UniProtKB-ARBA"/>
</dbReference>
<dbReference type="RefSeq" id="WP_120026549.1">
    <property type="nucleotide sequence ID" value="NZ_QZFV01000137.1"/>
</dbReference>
<dbReference type="CDD" id="cd04433">
    <property type="entry name" value="AFD_class_I"/>
    <property type="match status" value="1"/>
</dbReference>
<dbReference type="InterPro" id="IPR025110">
    <property type="entry name" value="AMP-bd_C"/>
</dbReference>
<dbReference type="PANTHER" id="PTHR43767:SF1">
    <property type="entry name" value="NONRIBOSOMAL PEPTIDE SYNTHASE PES1 (EUROFUNG)-RELATED"/>
    <property type="match status" value="1"/>
</dbReference>
<dbReference type="InterPro" id="IPR045851">
    <property type="entry name" value="AMP-bd_C_sf"/>
</dbReference>
<sequence length="509" mass="54735">MNVWTSREGLVLRDLVPSQLRRRWVDDGYCPDRDLYSLFAEQAARHPDRQAVVDDAGVLTYRQLRQKVRKAAGMLAAAGLGCQDVVGMQLENGRYAVIAELAVAAVGAVCLPIPAGQGERDLLALLNRARARAVLVSDEGQLDALRDRLPHVRRVFATPWIGIDHSPLPTPEPEAPARFLASSGSETAPKMVAYSHNAMAGGRANYLLAVHGDVDVPRDLVLVPLSSSYGSFGVPATLCRIGGTLLLPGRFDPVRAMTAIEERGATHVFGVPTMFRRMATAEVSADLSSLHAVVSSGDALPPQAAEAYRQRFGVPVVSVYGSSDGVNCHTREPARGAGFPDPAVTSIRIRGGEIQARGPMTPLCYVGDEALDARYRLPGGWVRTGDIGRFDRDGRLHLLGRARRVILRGGHTISAAEVERELAAHHLVTEVACVPVPDPDLGERLCACVVAQPGSPSPQLGELAGFLTGRGLEPWKLPERLMVLPELPLGATGKVCLHTLSRLARDRHS</sequence>
<evidence type="ECO:0000259" key="1">
    <source>
        <dbReference type="Pfam" id="PF00501"/>
    </source>
</evidence>
<proteinExistence type="predicted"/>
<feature type="domain" description="AMP-dependent synthetase/ligase" evidence="1">
    <location>
        <begin position="39"/>
        <end position="349"/>
    </location>
</feature>
<dbReference type="Pfam" id="PF00501">
    <property type="entry name" value="AMP-binding"/>
    <property type="match status" value="1"/>
</dbReference>
<protein>
    <submittedName>
        <fullName evidence="3">Long-chain fatty acid--CoA ligase</fullName>
    </submittedName>
</protein>
<dbReference type="OrthoDB" id="4507402at2"/>
<dbReference type="Proteomes" id="UP000285112">
    <property type="component" value="Unassembled WGS sequence"/>
</dbReference>
<dbReference type="EMBL" id="QZFV01000137">
    <property type="protein sequence ID" value="RJQ77461.1"/>
    <property type="molecule type" value="Genomic_DNA"/>
</dbReference>
<dbReference type="PANTHER" id="PTHR43767">
    <property type="entry name" value="LONG-CHAIN-FATTY-ACID--COA LIGASE"/>
    <property type="match status" value="1"/>
</dbReference>
<reference evidence="3 4" key="1">
    <citation type="submission" date="2018-09" db="EMBL/GenBank/DDBJ databases">
        <title>YIM PH 21725 draft genome.</title>
        <authorList>
            <person name="Miao C."/>
        </authorList>
    </citation>
    <scope>NUCLEOTIDE SEQUENCE [LARGE SCALE GENOMIC DNA]</scope>
    <source>
        <strain evidence="4">YIM PH21725</strain>
    </source>
</reference>
<dbReference type="Gene3D" id="3.30.300.30">
    <property type="match status" value="1"/>
</dbReference>
<dbReference type="SUPFAM" id="SSF56801">
    <property type="entry name" value="Acetyl-CoA synthetase-like"/>
    <property type="match status" value="1"/>
</dbReference>
<evidence type="ECO:0000259" key="2">
    <source>
        <dbReference type="Pfam" id="PF13193"/>
    </source>
</evidence>
<name>A0A419HMZ3_9PSEU</name>
<gene>
    <name evidence="3" type="ORF">D5S19_28970</name>
</gene>
<dbReference type="InterPro" id="IPR042099">
    <property type="entry name" value="ANL_N_sf"/>
</dbReference>
<accession>A0A419HMZ3</accession>
<organism evidence="3 4">
    <name type="scientific">Amycolatopsis panacis</name>
    <dbReference type="NCBI Taxonomy" id="2340917"/>
    <lineage>
        <taxon>Bacteria</taxon>
        <taxon>Bacillati</taxon>
        <taxon>Actinomycetota</taxon>
        <taxon>Actinomycetes</taxon>
        <taxon>Pseudonocardiales</taxon>
        <taxon>Pseudonocardiaceae</taxon>
        <taxon>Amycolatopsis</taxon>
    </lineage>
</organism>
<feature type="domain" description="AMP-binding enzyme C-terminal" evidence="2">
    <location>
        <begin position="417"/>
        <end position="494"/>
    </location>
</feature>